<evidence type="ECO:0000313" key="4">
    <source>
        <dbReference type="Proteomes" id="UP000515349"/>
    </source>
</evidence>
<evidence type="ECO:0000256" key="1">
    <source>
        <dbReference type="SAM" id="SignalP"/>
    </source>
</evidence>
<evidence type="ECO:0000313" key="3">
    <source>
        <dbReference type="EMBL" id="QMS97797.1"/>
    </source>
</evidence>
<feature type="chain" id="PRO_5044656213" description="DUF4595 domain-containing protein" evidence="1">
    <location>
        <begin position="27"/>
        <end position="284"/>
    </location>
</feature>
<evidence type="ECO:0000313" key="2">
    <source>
        <dbReference type="EMBL" id="MBA5246858.1"/>
    </source>
</evidence>
<feature type="signal peptide" evidence="1">
    <location>
        <begin position="1"/>
        <end position="26"/>
    </location>
</feature>
<dbReference type="AlphaFoldDB" id="A0A7D7LR06"/>
<protein>
    <recommendedName>
        <fullName evidence="6">DUF4595 domain-containing protein</fullName>
    </recommendedName>
</protein>
<dbReference type="RefSeq" id="WP_181886966.1">
    <property type="nucleotide sequence ID" value="NZ_CP059472.1"/>
</dbReference>
<keyword evidence="1" id="KW-0732">Signal</keyword>
<dbReference type="PROSITE" id="PS51257">
    <property type="entry name" value="PROKAR_LIPOPROTEIN"/>
    <property type="match status" value="1"/>
</dbReference>
<dbReference type="EMBL" id="CP059472">
    <property type="protein sequence ID" value="QMS97797.1"/>
    <property type="molecule type" value="Genomic_DNA"/>
</dbReference>
<reference evidence="2" key="3">
    <citation type="submission" date="2020-07" db="EMBL/GenBank/DDBJ databases">
        <authorList>
            <person name="Yang C."/>
        </authorList>
    </citation>
    <scope>NUCLEOTIDE SEQUENCE</scope>
    <source>
        <strain evidence="2">Cx-624</strain>
    </source>
</reference>
<dbReference type="Proteomes" id="UP000515349">
    <property type="component" value="Chromosome"/>
</dbReference>
<gene>
    <name evidence="3" type="ORF">H1R16_08705</name>
    <name evidence="2" type="ORF">H2507_06735</name>
</gene>
<keyword evidence="5" id="KW-1185">Reference proteome</keyword>
<proteinExistence type="predicted"/>
<accession>A0A7D7LR06</accession>
<evidence type="ECO:0000313" key="5">
    <source>
        <dbReference type="Proteomes" id="UP000539710"/>
    </source>
</evidence>
<name>A0A7D7LR06_9FLAO</name>
<reference evidence="3 4" key="1">
    <citation type="submission" date="2020-07" db="EMBL/GenBank/DDBJ databases">
        <title>Chryseobacterium sp.cx-624.</title>
        <authorList>
            <person name="Yang C."/>
        </authorList>
    </citation>
    <scope>NUCLEOTIDE SEQUENCE [LARGE SCALE GENOMIC DNA]</scope>
    <source>
        <strain evidence="4">cx-624</strain>
        <strain evidence="3">Cx-624</strain>
    </source>
</reference>
<dbReference type="EMBL" id="JACEUX010000002">
    <property type="protein sequence ID" value="MBA5246858.1"/>
    <property type="molecule type" value="Genomic_DNA"/>
</dbReference>
<sequence>MKRYLHCLCCISLLTLILSCVPPDPAMVYGWNSNTPVSTITGPRILHKIDSANITHTEYFSTPGGVLEQVKFYKTNNQITVSYNLNNSVSKMLLTSGTHTMDLNYTYNSAGKVTNAILKKNVMGIVSEEAHFWLTYNSAGKLIKLDRKSILAPYNGTFTHYGVVNLTWSGDNVVKVAENHMGIIHPDGSLEPLDPMGNTVYKFEDYDNKISPYSTLPNEFRLGMGIMVGSLTFYQYSYNNNLKMQMEFFNFPPVITYGNYIYDTHNYPVSDPTGVAKIIYKPIL</sequence>
<organism evidence="3 4">
    <name type="scientific">Marnyiella aurantia</name>
    <dbReference type="NCBI Taxonomy" id="2758037"/>
    <lineage>
        <taxon>Bacteria</taxon>
        <taxon>Pseudomonadati</taxon>
        <taxon>Bacteroidota</taxon>
        <taxon>Flavobacteriia</taxon>
        <taxon>Flavobacteriales</taxon>
        <taxon>Weeksellaceae</taxon>
        <taxon>Marnyiella</taxon>
    </lineage>
</organism>
<dbReference type="KEGG" id="cbau:H1R16_08705"/>
<dbReference type="Proteomes" id="UP000539710">
    <property type="component" value="Unassembled WGS sequence"/>
</dbReference>
<evidence type="ECO:0008006" key="6">
    <source>
        <dbReference type="Google" id="ProtNLM"/>
    </source>
</evidence>
<reference evidence="5" key="2">
    <citation type="submission" date="2020-07" db="EMBL/GenBank/DDBJ databases">
        <title>Flavobacterium sp. xlx-214.</title>
        <authorList>
            <person name="Yang C."/>
        </authorList>
    </citation>
    <scope>NUCLEOTIDE SEQUENCE [LARGE SCALE GENOMIC DNA]</scope>
    <source>
        <strain evidence="5">CX-624</strain>
    </source>
</reference>